<reference evidence="20" key="1">
    <citation type="submission" date="2023-03" db="EMBL/GenBank/DDBJ databases">
        <title>Electrophorus voltai genome.</title>
        <authorList>
            <person name="Bian C."/>
        </authorList>
    </citation>
    <scope>NUCLEOTIDE SEQUENCE</scope>
    <source>
        <strain evidence="20">CB-2022</strain>
        <tissue evidence="20">Muscle</tissue>
    </source>
</reference>
<keyword evidence="4" id="KW-0812">Transmembrane</keyword>
<dbReference type="FunFam" id="2.60.40.10:FF:000036">
    <property type="entry name" value="receptor-type tyrosine-protein phosphatase delta isoform X1"/>
    <property type="match status" value="1"/>
</dbReference>
<dbReference type="GO" id="GO:0016020">
    <property type="term" value="C:membrane"/>
    <property type="evidence" value="ECO:0007669"/>
    <property type="project" value="UniProtKB-SubCell"/>
</dbReference>
<evidence type="ECO:0000256" key="5">
    <source>
        <dbReference type="ARBA" id="ARBA00022729"/>
    </source>
</evidence>
<dbReference type="InterPro" id="IPR036179">
    <property type="entry name" value="Ig-like_dom_sf"/>
</dbReference>
<evidence type="ECO:0000256" key="11">
    <source>
        <dbReference type="ARBA" id="ARBA00023157"/>
    </source>
</evidence>
<organism evidence="20 21">
    <name type="scientific">Electrophorus voltai</name>
    <dbReference type="NCBI Taxonomy" id="2609070"/>
    <lineage>
        <taxon>Eukaryota</taxon>
        <taxon>Metazoa</taxon>
        <taxon>Chordata</taxon>
        <taxon>Craniata</taxon>
        <taxon>Vertebrata</taxon>
        <taxon>Euteleostomi</taxon>
        <taxon>Actinopterygii</taxon>
        <taxon>Neopterygii</taxon>
        <taxon>Teleostei</taxon>
        <taxon>Ostariophysi</taxon>
        <taxon>Gymnotiformes</taxon>
        <taxon>Gymnotoidei</taxon>
        <taxon>Gymnotidae</taxon>
        <taxon>Electrophorus</taxon>
    </lineage>
</organism>
<dbReference type="FunFam" id="2.60.40.10:FF:000010">
    <property type="entry name" value="receptor-type tyrosine-protein phosphatase delta isoform X1"/>
    <property type="match status" value="1"/>
</dbReference>
<dbReference type="Gene3D" id="2.60.40.10">
    <property type="entry name" value="Immunoglobulins"/>
    <property type="match status" value="6"/>
</dbReference>
<protein>
    <recommendedName>
        <fullName evidence="15">Receptor-type tyrosine-protein phosphatase F</fullName>
        <ecNumber evidence="3">3.1.3.48</ecNumber>
    </recommendedName>
</protein>
<keyword evidence="14" id="KW-0393">Immunoglobulin domain</keyword>
<keyword evidence="8" id="KW-0904">Protein phosphatase</keyword>
<dbReference type="Pfam" id="PF00041">
    <property type="entry name" value="fn3"/>
    <property type="match status" value="4"/>
</dbReference>
<keyword evidence="9" id="KW-1133">Transmembrane helix</keyword>
<dbReference type="InterPro" id="IPR013783">
    <property type="entry name" value="Ig-like_fold"/>
</dbReference>
<evidence type="ECO:0000313" key="20">
    <source>
        <dbReference type="EMBL" id="KAK1790049.1"/>
    </source>
</evidence>
<keyword evidence="13" id="KW-0325">Glycoprotein</keyword>
<dbReference type="GO" id="GO:0004725">
    <property type="term" value="F:protein tyrosine phosphatase activity"/>
    <property type="evidence" value="ECO:0007669"/>
    <property type="project" value="UniProtKB-EC"/>
</dbReference>
<evidence type="ECO:0000256" key="12">
    <source>
        <dbReference type="ARBA" id="ARBA00023170"/>
    </source>
</evidence>
<keyword evidence="11" id="KW-1015">Disulfide bond</keyword>
<accession>A0AAD8Z0E0</accession>
<sequence>MLSDVPSLAQETEAWSKYLSTPTLSKPAVWAGHRAPSANRPPGVAARRHGCKRTKDVSEASPSPAESAYSRRSGAYESLHLHLEKVLQVLLPHSWCLQHRRDGKDSVGTLVHGSAGGGERAQPSDPVFFLARGLGNEPLRRLGNDGTVVCGNDGVPSHWFRRVMDPEDTCDVREAISPPAWRGAQRTEAVSSSRALIGAIALPATLHSPWQLELAGENQIPLGFPNIDMGPQLKVVERTRTATMLCAASGNPDPEISWFKDFLPVDINSSNGRIKQLRSGALQIENSDESDQGKYECVAMNSAGTRYSAPANLYVRVRRVPPRFSIPPANQEVMPGGSTNLTCVAVGAPMPYVKWMVGDVELTKEEEMPVGRNVLELANIRQSANYTCVAISSLGMIEATAQVTVKALPKPPTSLTVTETTATSVTLTWDSGNPEPVSYYMIQYRAKAVDVGFQEVDGVATTRYSIGGLSPYSEYEFRVMAVNNIGRGPPGEPVETRTGEQAPSSPPRQVQARMLSASTMLVQWEPPEEPNGQVRGYRVYYTTEAEAPPSSWHKHNTDDSRLTTISGLITDITYSLRVLGFTSVGDGPLSEALQVKTQQGVPAQPSGFEAEAELDTRIMLRWLWPVQEPITKYELQYWEAGSDNKIEVTFGPAGSYAVEGLKPDTPYKFSLAACSEMGVGVFTKPIEARTAQSTPSAPPQDVQLLSLSSTSIKVSWAAPPAASRHGAIVRYTVGYQATSGEDPERHEVTDIGADATWQVLEGLEKWTEYQVWVRAHTDVGAGPESAPVRIRTNEDGRSERRGPESLGRPIGLSPPALRPVPSSHSEGRCPNPSSLTFPLFSWVPLWFLLLFDSERLRS</sequence>
<keyword evidence="10" id="KW-0472">Membrane</keyword>
<dbReference type="FunFam" id="2.60.40.10:FF:000353">
    <property type="entry name" value="receptor-type tyrosine-protein phosphatase F isoform X1"/>
    <property type="match status" value="1"/>
</dbReference>
<evidence type="ECO:0000256" key="1">
    <source>
        <dbReference type="ARBA" id="ARBA00004167"/>
    </source>
</evidence>
<feature type="domain" description="Ig-like" evidence="18">
    <location>
        <begin position="322"/>
        <end position="404"/>
    </location>
</feature>
<dbReference type="InterPro" id="IPR036116">
    <property type="entry name" value="FN3_sf"/>
</dbReference>
<evidence type="ECO:0000256" key="13">
    <source>
        <dbReference type="ARBA" id="ARBA00023180"/>
    </source>
</evidence>
<dbReference type="EC" id="3.1.3.48" evidence="3"/>
<keyword evidence="21" id="KW-1185">Reference proteome</keyword>
<comment type="subcellular location">
    <subcellularLocation>
        <location evidence="1">Membrane</location>
        <topology evidence="1">Single-pass membrane protein</topology>
    </subcellularLocation>
</comment>
<dbReference type="InterPro" id="IPR007110">
    <property type="entry name" value="Ig-like_dom"/>
</dbReference>
<evidence type="ECO:0000259" key="19">
    <source>
        <dbReference type="PROSITE" id="PS50853"/>
    </source>
</evidence>
<dbReference type="InterPro" id="IPR013098">
    <property type="entry name" value="Ig_I-set"/>
</dbReference>
<dbReference type="InterPro" id="IPR003598">
    <property type="entry name" value="Ig_sub2"/>
</dbReference>
<dbReference type="FunFam" id="2.60.40.10:FF:000015">
    <property type="entry name" value="receptor-type tyrosine-protein phosphatase delta isoform X2"/>
    <property type="match status" value="1"/>
</dbReference>
<dbReference type="SMART" id="SM00409">
    <property type="entry name" value="IG"/>
    <property type="match status" value="2"/>
</dbReference>
<keyword evidence="5" id="KW-0732">Signal</keyword>
<feature type="compositionally biased region" description="Low complexity" evidence="17">
    <location>
        <begin position="59"/>
        <end position="69"/>
    </location>
</feature>
<keyword evidence="6" id="KW-0677">Repeat</keyword>
<evidence type="ECO:0000256" key="3">
    <source>
        <dbReference type="ARBA" id="ARBA00013064"/>
    </source>
</evidence>
<dbReference type="CDD" id="cd05738">
    <property type="entry name" value="IgI_2_RPTP_IIa_LAR_like"/>
    <property type="match status" value="1"/>
</dbReference>
<evidence type="ECO:0000256" key="10">
    <source>
        <dbReference type="ARBA" id="ARBA00023136"/>
    </source>
</evidence>
<dbReference type="SMART" id="SM00060">
    <property type="entry name" value="FN3"/>
    <property type="match status" value="4"/>
</dbReference>
<feature type="domain" description="Fibronectin type-III" evidence="19">
    <location>
        <begin position="411"/>
        <end position="501"/>
    </location>
</feature>
<feature type="domain" description="Fibronectin type-III" evidence="19">
    <location>
        <begin position="604"/>
        <end position="693"/>
    </location>
</feature>
<dbReference type="CDD" id="cd00063">
    <property type="entry name" value="FN3"/>
    <property type="match status" value="4"/>
</dbReference>
<feature type="domain" description="Ig-like" evidence="18">
    <location>
        <begin position="225"/>
        <end position="314"/>
    </location>
</feature>
<dbReference type="PROSITE" id="PS50853">
    <property type="entry name" value="FN3"/>
    <property type="match status" value="4"/>
</dbReference>
<dbReference type="InterPro" id="IPR050964">
    <property type="entry name" value="Striated_Muscle_Regulatory"/>
</dbReference>
<evidence type="ECO:0000256" key="17">
    <source>
        <dbReference type="SAM" id="MobiDB-lite"/>
    </source>
</evidence>
<evidence type="ECO:0000256" key="16">
    <source>
        <dbReference type="ARBA" id="ARBA00051722"/>
    </source>
</evidence>
<evidence type="ECO:0000256" key="9">
    <source>
        <dbReference type="ARBA" id="ARBA00022989"/>
    </source>
</evidence>
<comment type="catalytic activity">
    <reaction evidence="16">
        <text>O-phospho-L-tyrosyl-[protein] + H2O = L-tyrosyl-[protein] + phosphate</text>
        <dbReference type="Rhea" id="RHEA:10684"/>
        <dbReference type="Rhea" id="RHEA-COMP:10136"/>
        <dbReference type="Rhea" id="RHEA-COMP:20101"/>
        <dbReference type="ChEBI" id="CHEBI:15377"/>
        <dbReference type="ChEBI" id="CHEBI:43474"/>
        <dbReference type="ChEBI" id="CHEBI:46858"/>
        <dbReference type="ChEBI" id="CHEBI:61978"/>
        <dbReference type="EC" id="3.1.3.48"/>
    </reaction>
</comment>
<dbReference type="PROSITE" id="PS50835">
    <property type="entry name" value="IG_LIKE"/>
    <property type="match status" value="2"/>
</dbReference>
<dbReference type="CDD" id="cd05739">
    <property type="entry name" value="IgI_3_RPTP_IIa_LAR_like"/>
    <property type="match status" value="1"/>
</dbReference>
<comment type="caution">
    <text evidence="20">The sequence shown here is derived from an EMBL/GenBank/DDBJ whole genome shotgun (WGS) entry which is preliminary data.</text>
</comment>
<dbReference type="PANTHER" id="PTHR13817:SF95">
    <property type="entry name" value="PROTOGENIN"/>
    <property type="match status" value="1"/>
</dbReference>
<evidence type="ECO:0000256" key="2">
    <source>
        <dbReference type="ARBA" id="ARBA00010504"/>
    </source>
</evidence>
<evidence type="ECO:0000256" key="7">
    <source>
        <dbReference type="ARBA" id="ARBA00022801"/>
    </source>
</evidence>
<evidence type="ECO:0000256" key="14">
    <source>
        <dbReference type="ARBA" id="ARBA00023319"/>
    </source>
</evidence>
<name>A0AAD8Z0E0_9TELE</name>
<dbReference type="Pfam" id="PF07679">
    <property type="entry name" value="I-set"/>
    <property type="match status" value="2"/>
</dbReference>
<proteinExistence type="inferred from homology"/>
<dbReference type="FunFam" id="2.60.40.10:FF:000098">
    <property type="entry name" value="receptor-type tyrosine-protein phosphatase F isoform X1"/>
    <property type="match status" value="1"/>
</dbReference>
<dbReference type="InterPro" id="IPR003599">
    <property type="entry name" value="Ig_sub"/>
</dbReference>
<dbReference type="PANTHER" id="PTHR13817">
    <property type="entry name" value="TITIN"/>
    <property type="match status" value="1"/>
</dbReference>
<dbReference type="InterPro" id="IPR003961">
    <property type="entry name" value="FN3_dom"/>
</dbReference>
<dbReference type="SMART" id="SM00408">
    <property type="entry name" value="IGc2"/>
    <property type="match status" value="2"/>
</dbReference>
<evidence type="ECO:0000259" key="18">
    <source>
        <dbReference type="PROSITE" id="PS50835"/>
    </source>
</evidence>
<dbReference type="SUPFAM" id="SSF49265">
    <property type="entry name" value="Fibronectin type III"/>
    <property type="match status" value="2"/>
</dbReference>
<dbReference type="AlphaFoldDB" id="A0AAD8Z0E0"/>
<feature type="domain" description="Fibronectin type-III" evidence="19">
    <location>
        <begin position="506"/>
        <end position="600"/>
    </location>
</feature>
<feature type="domain" description="Fibronectin type-III" evidence="19">
    <location>
        <begin position="698"/>
        <end position="795"/>
    </location>
</feature>
<dbReference type="EMBL" id="JAROKS010000021">
    <property type="protein sequence ID" value="KAK1790049.1"/>
    <property type="molecule type" value="Genomic_DNA"/>
</dbReference>
<keyword evidence="12" id="KW-0675">Receptor</keyword>
<evidence type="ECO:0000256" key="6">
    <source>
        <dbReference type="ARBA" id="ARBA00022737"/>
    </source>
</evidence>
<evidence type="ECO:0000256" key="4">
    <source>
        <dbReference type="ARBA" id="ARBA00022692"/>
    </source>
</evidence>
<dbReference type="Proteomes" id="UP001239994">
    <property type="component" value="Unassembled WGS sequence"/>
</dbReference>
<feature type="region of interest" description="Disordered" evidence="17">
    <location>
        <begin position="32"/>
        <end position="69"/>
    </location>
</feature>
<keyword evidence="7" id="KW-0378">Hydrolase</keyword>
<dbReference type="FunFam" id="2.60.40.10:FF:000027">
    <property type="entry name" value="receptor-type tyrosine-protein phosphatase delta isoform X1"/>
    <property type="match status" value="1"/>
</dbReference>
<gene>
    <name evidence="20" type="ORF">P4O66_002358</name>
</gene>
<evidence type="ECO:0000256" key="8">
    <source>
        <dbReference type="ARBA" id="ARBA00022912"/>
    </source>
</evidence>
<feature type="region of interest" description="Disordered" evidence="17">
    <location>
        <begin position="782"/>
        <end position="829"/>
    </location>
</feature>
<evidence type="ECO:0000256" key="15">
    <source>
        <dbReference type="ARBA" id="ARBA00044158"/>
    </source>
</evidence>
<feature type="compositionally biased region" description="Basic and acidic residues" evidence="17">
    <location>
        <begin position="791"/>
        <end position="803"/>
    </location>
</feature>
<feature type="region of interest" description="Disordered" evidence="17">
    <location>
        <begin position="486"/>
        <end position="508"/>
    </location>
</feature>
<evidence type="ECO:0000313" key="21">
    <source>
        <dbReference type="Proteomes" id="UP001239994"/>
    </source>
</evidence>
<dbReference type="SUPFAM" id="SSF48726">
    <property type="entry name" value="Immunoglobulin"/>
    <property type="match status" value="2"/>
</dbReference>
<comment type="similarity">
    <text evidence="2">Belongs to the protein-tyrosine phosphatase family. Receptor class 2A subfamily.</text>
</comment>